<dbReference type="GO" id="GO:0008781">
    <property type="term" value="F:N-acylneuraminate cytidylyltransferase activity"/>
    <property type="evidence" value="ECO:0007669"/>
    <property type="project" value="TreeGrafter"/>
</dbReference>
<accession>A0A3L9DUK4</accession>
<comment type="caution">
    <text evidence="2">The sequence shown here is derived from an EMBL/GenBank/DDBJ whole genome shotgun (WGS) entry which is preliminary data.</text>
</comment>
<dbReference type="Pfam" id="PF13472">
    <property type="entry name" value="Lipase_GDSL_2"/>
    <property type="match status" value="1"/>
</dbReference>
<keyword evidence="2" id="KW-0548">Nucleotidyltransferase</keyword>
<evidence type="ECO:0000313" key="2">
    <source>
        <dbReference type="EMBL" id="RLY02420.1"/>
    </source>
</evidence>
<dbReference type="Gene3D" id="3.40.50.1110">
    <property type="entry name" value="SGNH hydrolase"/>
    <property type="match status" value="1"/>
</dbReference>
<dbReference type="InterPro" id="IPR013830">
    <property type="entry name" value="SGNH_hydro"/>
</dbReference>
<dbReference type="InterPro" id="IPR050793">
    <property type="entry name" value="CMP-NeuNAc_synthase"/>
</dbReference>
<dbReference type="InterPro" id="IPR003329">
    <property type="entry name" value="Cytidylyl_trans"/>
</dbReference>
<dbReference type="PANTHER" id="PTHR21485:SF6">
    <property type="entry name" value="N-ACYLNEURAMINATE CYTIDYLYLTRANSFERASE-RELATED"/>
    <property type="match status" value="1"/>
</dbReference>
<dbReference type="CDD" id="cd02513">
    <property type="entry name" value="CMP-NeuAc_Synthase"/>
    <property type="match status" value="1"/>
</dbReference>
<evidence type="ECO:0000313" key="3">
    <source>
        <dbReference type="Proteomes" id="UP000279194"/>
    </source>
</evidence>
<name>A0A3L9DUK4_9STRE</name>
<keyword evidence="2" id="KW-0808">Transferase</keyword>
<feature type="domain" description="SGNH hydrolase-type esterase" evidence="1">
    <location>
        <begin position="262"/>
        <end position="392"/>
    </location>
</feature>
<dbReference type="Gene3D" id="3.90.550.10">
    <property type="entry name" value="Spore Coat Polysaccharide Biosynthesis Protein SpsA, Chain A"/>
    <property type="match status" value="1"/>
</dbReference>
<keyword evidence="3" id="KW-1185">Reference proteome</keyword>
<evidence type="ECO:0000259" key="1">
    <source>
        <dbReference type="Pfam" id="PF13472"/>
    </source>
</evidence>
<organism evidence="2 3">
    <name type="scientific">Streptococcus hillyeri</name>
    <dbReference type="NCBI Taxonomy" id="2282420"/>
    <lineage>
        <taxon>Bacteria</taxon>
        <taxon>Bacillati</taxon>
        <taxon>Bacillota</taxon>
        <taxon>Bacilli</taxon>
        <taxon>Lactobacillales</taxon>
        <taxon>Streptococcaceae</taxon>
        <taxon>Streptococcus</taxon>
    </lineage>
</organism>
<reference evidence="2 3" key="1">
    <citation type="submission" date="2018-10" db="EMBL/GenBank/DDBJ databases">
        <title>Streptococcus hillyeri sp. nov., isolated from equine tracheal sample.</title>
        <authorList>
            <person name="Macfadyen A.C."/>
            <person name="Waller A."/>
            <person name="Paterson G.K."/>
        </authorList>
    </citation>
    <scope>NUCLEOTIDE SEQUENCE [LARGE SCALE GENOMIC DNA]</scope>
    <source>
        <strain evidence="2 3">28462</strain>
    </source>
</reference>
<dbReference type="SUPFAM" id="SSF53448">
    <property type="entry name" value="Nucleotide-diphospho-sugar transferases"/>
    <property type="match status" value="1"/>
</dbReference>
<dbReference type="SUPFAM" id="SSF52266">
    <property type="entry name" value="SGNH hydrolase"/>
    <property type="match status" value="1"/>
</dbReference>
<dbReference type="Proteomes" id="UP000279194">
    <property type="component" value="Unassembled WGS sequence"/>
</dbReference>
<dbReference type="RefSeq" id="WP_121835977.1">
    <property type="nucleotide sequence ID" value="NZ_RCVM01000015.1"/>
</dbReference>
<gene>
    <name evidence="2" type="ORF">EAF07_07580</name>
</gene>
<sequence>MRPICLIPARSGSKGLPNKNMLFLDGKPMLFHTIDAAINSGCFAKEDIYVSTDSELYKEICETRGVSVILRDKHLATDTATTYDMLEDFLLPYEDEQVFVLLQVTSPLRKDWHIREAISYYTSHDVDNVVSFSEIDKHPRLFSTLSEEGFAQDIIGVDRGYRRQNLETLYYPNGAIYISDKQTYLSSKSFFTPKTYAYKMDKEFSLDVDTRDDFTHVIGQIFFDYKRREKENKAFYRNGFKKLVDSSAQRVILGDSRTLDLKVDGFVNYSQGGLTLATLLENIELVLSDNVKEIFLSIGVNDLITKYSINTIFKNFERLFDILDSKEIKLSVTTIGYTLFRENVNNSDINQLNRWLESFCTEHQIALLDINQYISKDGHLDYHQTTDGLHFKQLTEYQLQEKYQEFLSSIE</sequence>
<dbReference type="EMBL" id="RCVM01000015">
    <property type="protein sequence ID" value="RLY02420.1"/>
    <property type="molecule type" value="Genomic_DNA"/>
</dbReference>
<proteinExistence type="predicted"/>
<dbReference type="AlphaFoldDB" id="A0A3L9DUK4"/>
<dbReference type="InterPro" id="IPR036514">
    <property type="entry name" value="SGNH_hydro_sf"/>
</dbReference>
<protein>
    <submittedName>
        <fullName evidence="2">Acylneuraminate cytidylyltransferase</fullName>
    </submittedName>
</protein>
<dbReference type="InterPro" id="IPR029044">
    <property type="entry name" value="Nucleotide-diphossugar_trans"/>
</dbReference>
<dbReference type="OrthoDB" id="9805604at2"/>
<dbReference type="PANTHER" id="PTHR21485">
    <property type="entry name" value="HAD SUPERFAMILY MEMBERS CMAS AND KDSC"/>
    <property type="match status" value="1"/>
</dbReference>
<dbReference type="Pfam" id="PF02348">
    <property type="entry name" value="CTP_transf_3"/>
    <property type="match status" value="1"/>
</dbReference>